<gene>
    <name evidence="1" type="ORF">RR42_s0517</name>
</gene>
<evidence type="ECO:0000313" key="1">
    <source>
        <dbReference type="EMBL" id="AJG22110.1"/>
    </source>
</evidence>
<accession>A0A0C4YHK2</accession>
<dbReference type="Proteomes" id="UP000031843">
    <property type="component" value="Chromosome secondary"/>
</dbReference>
<reference evidence="1 2" key="1">
    <citation type="journal article" date="2015" name="Genome Announc.">
        <title>Complete Genome Sequence of Cupriavidus basilensis 4G11, Isolated from the Oak Ridge Field Research Center Site.</title>
        <authorList>
            <person name="Ray J."/>
            <person name="Waters R.J."/>
            <person name="Skerker J.M."/>
            <person name="Kuehl J.V."/>
            <person name="Price M.N."/>
            <person name="Huang J."/>
            <person name="Chakraborty R."/>
            <person name="Arkin A.P."/>
            <person name="Deutschbauer A."/>
        </authorList>
    </citation>
    <scope>NUCLEOTIDE SEQUENCE [LARGE SCALE GENOMIC DNA]</scope>
    <source>
        <strain evidence="1">4G11</strain>
    </source>
</reference>
<dbReference type="AlphaFoldDB" id="A0A0C4YHK2"/>
<keyword evidence="2" id="KW-1185">Reference proteome</keyword>
<proteinExistence type="predicted"/>
<protein>
    <submittedName>
        <fullName evidence="1">Uncharacterized protein</fullName>
    </submittedName>
</protein>
<sequence>MKSKRVCFAGGQLSCIPMSKVRKTAIPPAALCVLALALSGCISHYRVETGTPAARIRLVTNTDDNTTFNVVDATRCPKPPKPLLLGGTGKQLPAMGTERDLAMVGISPEPPGRTRERWLVAGQRIYLTAAAVAAGEQPYRCAVGVSFVPLPGWQYELRYQRDAAAKSCTGQVLRLAGKDGREIEPQPDPTQLVFRGFEADAVCAARGP</sequence>
<organism evidence="1 2">
    <name type="scientific">Cupriavidus basilensis</name>
    <dbReference type="NCBI Taxonomy" id="68895"/>
    <lineage>
        <taxon>Bacteria</taxon>
        <taxon>Pseudomonadati</taxon>
        <taxon>Pseudomonadota</taxon>
        <taxon>Betaproteobacteria</taxon>
        <taxon>Burkholderiales</taxon>
        <taxon>Burkholderiaceae</taxon>
        <taxon>Cupriavidus</taxon>
    </lineage>
</organism>
<evidence type="ECO:0000313" key="2">
    <source>
        <dbReference type="Proteomes" id="UP000031843"/>
    </source>
</evidence>
<dbReference type="EMBL" id="CP010537">
    <property type="protein sequence ID" value="AJG22110.1"/>
    <property type="molecule type" value="Genomic_DNA"/>
</dbReference>
<name>A0A0C4YHK2_9BURK</name>
<dbReference type="KEGG" id="cbw:RR42_s0517"/>